<protein>
    <submittedName>
        <fullName evidence="2">Uncharacterized protein</fullName>
    </submittedName>
</protein>
<evidence type="ECO:0000313" key="2">
    <source>
        <dbReference type="EMBL" id="SPK76365.1"/>
    </source>
</evidence>
<reference evidence="2 3" key="1">
    <citation type="submission" date="2018-01" db="EMBL/GenBank/DDBJ databases">
        <authorList>
            <person name="Gaut B.S."/>
            <person name="Morton B.R."/>
            <person name="Clegg M.T."/>
            <person name="Duvall M.R."/>
        </authorList>
    </citation>
    <scope>NUCLEOTIDE SEQUENCE [LARGE SCALE GENOMIC DNA]</scope>
    <source>
        <strain evidence="2">Cupriavidus taiwanensis LMG 19425</strain>
        <plasmid evidence="3">Plasmid ii</plasmid>
    </source>
</reference>
<accession>A0A375IT05</accession>
<geneLocation type="plasmid" evidence="2">
    <name>II</name>
</geneLocation>
<name>A0A375IT05_9BURK</name>
<feature type="compositionally biased region" description="Low complexity" evidence="1">
    <location>
        <begin position="23"/>
        <end position="38"/>
    </location>
</feature>
<feature type="region of interest" description="Disordered" evidence="1">
    <location>
        <begin position="23"/>
        <end position="60"/>
    </location>
</feature>
<dbReference type="Proteomes" id="UP000255505">
    <property type="component" value="Plasmid II"/>
</dbReference>
<organism evidence="2 3">
    <name type="scientific">Cupriavidus taiwanensis</name>
    <dbReference type="NCBI Taxonomy" id="164546"/>
    <lineage>
        <taxon>Bacteria</taxon>
        <taxon>Pseudomonadati</taxon>
        <taxon>Pseudomonadota</taxon>
        <taxon>Betaproteobacteria</taxon>
        <taxon>Burkholderiales</taxon>
        <taxon>Burkholderiaceae</taxon>
        <taxon>Cupriavidus</taxon>
    </lineage>
</organism>
<keyword evidence="2" id="KW-0614">Plasmid</keyword>
<dbReference type="AlphaFoldDB" id="A0A375IT05"/>
<evidence type="ECO:0000256" key="1">
    <source>
        <dbReference type="SAM" id="MobiDB-lite"/>
    </source>
</evidence>
<proteinExistence type="predicted"/>
<sequence>MFSDAASRRDAGSLLYSSSLLAPFSSPRAPRLSGSRSSPRPPDSQKRVRNIAPRGDLALGRRSQNRVRIIPRGHLGLDKLPRRNGYA</sequence>
<gene>
    <name evidence="2" type="ORF">CT19425_MP70533</name>
</gene>
<dbReference type="EMBL" id="LT991977">
    <property type="protein sequence ID" value="SPK76365.1"/>
    <property type="molecule type" value="Genomic_DNA"/>
</dbReference>
<evidence type="ECO:0000313" key="3">
    <source>
        <dbReference type="Proteomes" id="UP000255505"/>
    </source>
</evidence>